<gene>
    <name evidence="1" type="ORF">PGT21_032231</name>
    <name evidence="2" type="ORF">PGTUg99_014536</name>
</gene>
<dbReference type="EMBL" id="VDEP01000411">
    <property type="protein sequence ID" value="KAA1086340.1"/>
    <property type="molecule type" value="Genomic_DNA"/>
</dbReference>
<evidence type="ECO:0000313" key="3">
    <source>
        <dbReference type="Proteomes" id="UP000324748"/>
    </source>
</evidence>
<protein>
    <submittedName>
        <fullName evidence="2">Uncharacterized protein</fullName>
    </submittedName>
</protein>
<reference evidence="3 4" key="1">
    <citation type="submission" date="2019-05" db="EMBL/GenBank/DDBJ databases">
        <title>Emergence of the Ug99 lineage of the wheat stem rust pathogen through somatic hybridization.</title>
        <authorList>
            <person name="Li F."/>
            <person name="Upadhyaya N.M."/>
            <person name="Sperschneider J."/>
            <person name="Matny O."/>
            <person name="Nguyen-Phuc H."/>
            <person name="Mago R."/>
            <person name="Raley C."/>
            <person name="Miller M.E."/>
            <person name="Silverstein K.A.T."/>
            <person name="Henningsen E."/>
            <person name="Hirsch C.D."/>
            <person name="Visser B."/>
            <person name="Pretorius Z.A."/>
            <person name="Steffenson B.J."/>
            <person name="Schwessinger B."/>
            <person name="Dodds P.N."/>
            <person name="Figueroa M."/>
        </authorList>
    </citation>
    <scope>NUCLEOTIDE SEQUENCE [LARGE SCALE GENOMIC DNA]</scope>
    <source>
        <strain evidence="1">21-0</strain>
        <strain evidence="2 4">Ug99</strain>
    </source>
</reference>
<evidence type="ECO:0000313" key="2">
    <source>
        <dbReference type="EMBL" id="KAA1086340.1"/>
    </source>
</evidence>
<sequence>MVTTGRASTGFASNPSLCSTNLSVCLMSPSGAYLCGISLTSDSVVYQPAASTLTKGLSNEHLSGSYVPTYTACKTSPPPTTTGDCPAYDHRRLGKEYCSNCASPRGNLEPSGNPSLTNPLVTRVVCGQVWAAAQSRQRGLQITSQSSPEQDVI</sequence>
<dbReference type="Proteomes" id="UP000325313">
    <property type="component" value="Unassembled WGS sequence"/>
</dbReference>
<comment type="caution">
    <text evidence="2">The sequence shown here is derived from an EMBL/GenBank/DDBJ whole genome shotgun (WGS) entry which is preliminary data.</text>
</comment>
<proteinExistence type="predicted"/>
<dbReference type="EMBL" id="VSWC01000170">
    <property type="protein sequence ID" value="KAA1072309.1"/>
    <property type="molecule type" value="Genomic_DNA"/>
</dbReference>
<keyword evidence="3" id="KW-1185">Reference proteome</keyword>
<evidence type="ECO:0000313" key="1">
    <source>
        <dbReference type="EMBL" id="KAA1072309.1"/>
    </source>
</evidence>
<evidence type="ECO:0000313" key="4">
    <source>
        <dbReference type="Proteomes" id="UP000325313"/>
    </source>
</evidence>
<name>A0A5B0NE97_PUCGR</name>
<organism evidence="2 4">
    <name type="scientific">Puccinia graminis f. sp. tritici</name>
    <dbReference type="NCBI Taxonomy" id="56615"/>
    <lineage>
        <taxon>Eukaryota</taxon>
        <taxon>Fungi</taxon>
        <taxon>Dikarya</taxon>
        <taxon>Basidiomycota</taxon>
        <taxon>Pucciniomycotina</taxon>
        <taxon>Pucciniomycetes</taxon>
        <taxon>Pucciniales</taxon>
        <taxon>Pucciniaceae</taxon>
        <taxon>Puccinia</taxon>
    </lineage>
</organism>
<dbReference type="Proteomes" id="UP000324748">
    <property type="component" value="Unassembled WGS sequence"/>
</dbReference>
<accession>A0A5B0NE97</accession>
<dbReference type="AlphaFoldDB" id="A0A5B0NE97"/>